<keyword evidence="2" id="KW-1185">Reference proteome</keyword>
<dbReference type="Proteomes" id="UP001328107">
    <property type="component" value="Unassembled WGS sequence"/>
</dbReference>
<dbReference type="EMBL" id="BTRK01000005">
    <property type="protein sequence ID" value="GMR55019.1"/>
    <property type="molecule type" value="Genomic_DNA"/>
</dbReference>
<sequence length="121" mass="14329">NSRKFSVAQLLLFVDQHRAFRFIKLHTRAWERLEEQIEKEQKKVPVEKVSGSDEYSQLSVEAKSACDEIEQLCKQGSSFQDPHWKYCPSESFKEMNEVEKMKEMEEPSRISISLLLFRRAM</sequence>
<protein>
    <submittedName>
        <fullName evidence="1">Uncharacterized protein</fullName>
    </submittedName>
</protein>
<reference evidence="2" key="1">
    <citation type="submission" date="2022-10" db="EMBL/GenBank/DDBJ databases">
        <title>Genome assembly of Pristionchus species.</title>
        <authorList>
            <person name="Yoshida K."/>
            <person name="Sommer R.J."/>
        </authorList>
    </citation>
    <scope>NUCLEOTIDE SEQUENCE [LARGE SCALE GENOMIC DNA]</scope>
    <source>
        <strain evidence="2">RS5460</strain>
    </source>
</reference>
<comment type="caution">
    <text evidence="1">The sequence shown here is derived from an EMBL/GenBank/DDBJ whole genome shotgun (WGS) entry which is preliminary data.</text>
</comment>
<name>A0AAN5I868_9BILA</name>
<feature type="non-terminal residue" evidence="1">
    <location>
        <position position="1"/>
    </location>
</feature>
<evidence type="ECO:0000313" key="2">
    <source>
        <dbReference type="Proteomes" id="UP001328107"/>
    </source>
</evidence>
<gene>
    <name evidence="1" type="ORF">PMAYCL1PPCAC_25214</name>
</gene>
<organism evidence="1 2">
    <name type="scientific">Pristionchus mayeri</name>
    <dbReference type="NCBI Taxonomy" id="1317129"/>
    <lineage>
        <taxon>Eukaryota</taxon>
        <taxon>Metazoa</taxon>
        <taxon>Ecdysozoa</taxon>
        <taxon>Nematoda</taxon>
        <taxon>Chromadorea</taxon>
        <taxon>Rhabditida</taxon>
        <taxon>Rhabditina</taxon>
        <taxon>Diplogasteromorpha</taxon>
        <taxon>Diplogasteroidea</taxon>
        <taxon>Neodiplogasteridae</taxon>
        <taxon>Pristionchus</taxon>
    </lineage>
</organism>
<proteinExistence type="predicted"/>
<evidence type="ECO:0000313" key="1">
    <source>
        <dbReference type="EMBL" id="GMR55019.1"/>
    </source>
</evidence>
<accession>A0AAN5I868</accession>
<dbReference type="AlphaFoldDB" id="A0AAN5I868"/>